<feature type="transmembrane region" description="Helical" evidence="1">
    <location>
        <begin position="12"/>
        <end position="29"/>
    </location>
</feature>
<evidence type="ECO:0000313" key="2">
    <source>
        <dbReference type="EMBL" id="CAD9327483.1"/>
    </source>
</evidence>
<evidence type="ECO:0008006" key="3">
    <source>
        <dbReference type="Google" id="ProtNLM"/>
    </source>
</evidence>
<sequence>MEASASVSKSNKIYLGILFIACAFVTAIVKVEDESLHEKDALITTHKKTNTTIRTDQHDILEKTQSTPDISLSQNVSLSVDDGKSRTESLCWRKCPQRLHRIYYNDPGAGLSDRRWVIHTLAELAGYLCAKLVLPRPVNLLHTKHNFGGSVSEHLLWEDFYNITFAEDDEPAIVDINDEFDDVDRKRNSSIGWYSREHPTWHEKYQGYQRIVSVNGKWKKDFKTVQALSWRNSIPNTTSAVTAFVWELHGKFYWNDLNFKKLPRLSKMLRSKLGGAYKPNMMEPIPHLNTSRACHYTNEDNTPSHISLLQEKLINRVYDNSLLENSIYGVLHLRRGDSIDDCDTSVDRIREYLSCSLENTDLIGNITLLMKSDEVDKRYRQEIVGLADTYGHVNILDLDGLIWKIVHQAGADGDINDYHVNNYFVYAIGNMFRTRLIQFYLERRKKNYCLDCIPVENQLREILGI</sequence>
<protein>
    <recommendedName>
        <fullName evidence="3">O-fucosyltransferase family protein</fullName>
    </recommendedName>
</protein>
<gene>
    <name evidence="2" type="ORF">DBRI1063_LOCUS9712</name>
</gene>
<proteinExistence type="predicted"/>
<dbReference type="AlphaFoldDB" id="A0A7S1Z432"/>
<dbReference type="EMBL" id="HBGN01015159">
    <property type="protein sequence ID" value="CAD9327483.1"/>
    <property type="molecule type" value="Transcribed_RNA"/>
</dbReference>
<keyword evidence="1" id="KW-0812">Transmembrane</keyword>
<name>A0A7S1Z432_9STRA</name>
<evidence type="ECO:0000256" key="1">
    <source>
        <dbReference type="SAM" id="Phobius"/>
    </source>
</evidence>
<keyword evidence="1" id="KW-0472">Membrane</keyword>
<organism evidence="2">
    <name type="scientific">Ditylum brightwellii</name>
    <dbReference type="NCBI Taxonomy" id="49249"/>
    <lineage>
        <taxon>Eukaryota</taxon>
        <taxon>Sar</taxon>
        <taxon>Stramenopiles</taxon>
        <taxon>Ochrophyta</taxon>
        <taxon>Bacillariophyta</taxon>
        <taxon>Mediophyceae</taxon>
        <taxon>Lithodesmiophycidae</taxon>
        <taxon>Lithodesmiales</taxon>
        <taxon>Lithodesmiaceae</taxon>
        <taxon>Ditylum</taxon>
    </lineage>
</organism>
<keyword evidence="1" id="KW-1133">Transmembrane helix</keyword>
<reference evidence="2" key="1">
    <citation type="submission" date="2021-01" db="EMBL/GenBank/DDBJ databases">
        <authorList>
            <person name="Corre E."/>
            <person name="Pelletier E."/>
            <person name="Niang G."/>
            <person name="Scheremetjew M."/>
            <person name="Finn R."/>
            <person name="Kale V."/>
            <person name="Holt S."/>
            <person name="Cochrane G."/>
            <person name="Meng A."/>
            <person name="Brown T."/>
            <person name="Cohen L."/>
        </authorList>
    </citation>
    <scope>NUCLEOTIDE SEQUENCE</scope>
    <source>
        <strain evidence="2">Pop2</strain>
    </source>
</reference>
<accession>A0A7S1Z432</accession>